<accession>A0AAW7ZG90</accession>
<keyword evidence="3" id="KW-1185">Reference proteome</keyword>
<gene>
    <name evidence="2" type="ORF">P6N53_11425</name>
</gene>
<dbReference type="Proteomes" id="UP001172911">
    <property type="component" value="Unassembled WGS sequence"/>
</dbReference>
<dbReference type="PIRSF" id="PIRSF018507">
    <property type="entry name" value="Prpndl_dhdrts_lg"/>
    <property type="match status" value="1"/>
</dbReference>
<name>A0AAW7ZG90_9FIRM</name>
<dbReference type="CDD" id="cd03687">
    <property type="entry name" value="Dehydratase_LU"/>
    <property type="match status" value="1"/>
</dbReference>
<organism evidence="2 3">
    <name type="scientific">Desulforamulus aquiferis</name>
    <dbReference type="NCBI Taxonomy" id="1397668"/>
    <lineage>
        <taxon>Bacteria</taxon>
        <taxon>Bacillati</taxon>
        <taxon>Bacillota</taxon>
        <taxon>Clostridia</taxon>
        <taxon>Eubacteriales</taxon>
        <taxon>Peptococcaceae</taxon>
        <taxon>Desulforamulus</taxon>
    </lineage>
</organism>
<dbReference type="NCBIfam" id="NF011979">
    <property type="entry name" value="PRK15444.1"/>
    <property type="match status" value="1"/>
</dbReference>
<dbReference type="GO" id="GO:0031419">
    <property type="term" value="F:cobalamin binding"/>
    <property type="evidence" value="ECO:0007669"/>
    <property type="project" value="InterPro"/>
</dbReference>
<reference evidence="2" key="1">
    <citation type="journal article" date="2023" name="J. Hazard. Mater.">
        <title>Anaerobic biodegradation of pyrene and benzo[a]pyrene by a new sulfate-reducing Desulforamulus aquiferis strain DSA.</title>
        <authorList>
            <person name="Zhang Z."/>
            <person name="Sun J."/>
            <person name="Gong X."/>
            <person name="Wang C."/>
            <person name="Wang H."/>
        </authorList>
    </citation>
    <scope>NUCLEOTIDE SEQUENCE</scope>
    <source>
        <strain evidence="2">DSA</strain>
    </source>
</reference>
<dbReference type="InterPro" id="IPR003206">
    <property type="entry name" value="Diol/glycerol_deHydtase_lsu"/>
</dbReference>
<dbReference type="Pfam" id="PF02286">
    <property type="entry name" value="Dehydratase_LU"/>
    <property type="match status" value="1"/>
</dbReference>
<dbReference type="InterPro" id="IPR016176">
    <property type="entry name" value="Cbl-dep_enz_cat"/>
</dbReference>
<dbReference type="SUPFAM" id="SSF51703">
    <property type="entry name" value="Cobalamin (vitamin B12)-dependent enzymes"/>
    <property type="match status" value="1"/>
</dbReference>
<proteinExistence type="predicted"/>
<dbReference type="InterPro" id="IPR036999">
    <property type="entry name" value="Diol/glycerol_deHase_lsu_sf"/>
</dbReference>
<dbReference type="Gene3D" id="3.20.20.350">
    <property type="entry name" value="Diol/glycerol dehydratase, large subunit"/>
    <property type="match status" value="1"/>
</dbReference>
<dbReference type="AlphaFoldDB" id="A0AAW7ZG90"/>
<comment type="caution">
    <text evidence="2">The sequence shown here is derived from an EMBL/GenBank/DDBJ whole genome shotgun (WGS) entry which is preliminary data.</text>
</comment>
<evidence type="ECO:0000313" key="3">
    <source>
        <dbReference type="Proteomes" id="UP001172911"/>
    </source>
</evidence>
<evidence type="ECO:0000313" key="2">
    <source>
        <dbReference type="EMBL" id="MDO7787830.1"/>
    </source>
</evidence>
<dbReference type="RefSeq" id="WP_304543206.1">
    <property type="nucleotide sequence ID" value="NZ_JARPTC010000016.1"/>
</dbReference>
<protein>
    <submittedName>
        <fullName evidence="2">Propanediol/glycerol family dehydratase large subunit</fullName>
    </submittedName>
</protein>
<reference evidence="2" key="2">
    <citation type="submission" date="2023-03" db="EMBL/GenBank/DDBJ databases">
        <authorList>
            <person name="Zhang Z."/>
        </authorList>
    </citation>
    <scope>NUCLEOTIDE SEQUENCE</scope>
    <source>
        <strain evidence="2">DSA</strain>
    </source>
</reference>
<evidence type="ECO:0000259" key="1">
    <source>
        <dbReference type="Pfam" id="PF02286"/>
    </source>
</evidence>
<sequence>MKRSKRFEMLAARPVNQDGFVVEWPEVGLVAMDNPKDPKPSIKIQGGKVIEMDGKPREQFDFIDQFIADYAIDTTVAEKAMAMDNTEIARMLVDIHVSRDEVIKITRGLTAAKIVAVLNTMNVVEMMMAMQKMRARKIPSNQCHVTNTQDNPVLIAADAAEAALRGFDEMETTVAVVRYAPFNALSLQVGAQVGRGGVLIQCALEEATELLLGMRGITAYAETISVYGTENVFVDGDDTPWSKAFLASAYASRGLKMRFTSGTGSEVQMGYAEGKSMLYLEVRCIMLTKGAGVQGLQNGSVSCIGVPAAVPSGIRAVLGENLTAAMLDLEVASSNDQTFTHSDIRRTARTLMQMLPGTDFICSGYSASPNYDNMFAGSNWDVDDYDDWNIIQRDLMVDGGLRPVSEEAVIAIRHKAGKALQAVFKELGFPAITDEEVEAATYAHGTKEVIKRNVVEDLKAAEEMMKRGITGVDIVKALAKNGFTDVAENVLGTLKQRVSGDYLHTSAILDKKLNVISAVNNKNDYRGPGTGYRLSKERWDEIKNIRQAINPAELDV</sequence>
<dbReference type="GO" id="GO:0016836">
    <property type="term" value="F:hydro-lyase activity"/>
    <property type="evidence" value="ECO:0007669"/>
    <property type="project" value="InterPro"/>
</dbReference>
<dbReference type="EMBL" id="JARPTC010000016">
    <property type="protein sequence ID" value="MDO7787830.1"/>
    <property type="molecule type" value="Genomic_DNA"/>
</dbReference>
<feature type="domain" description="Diol/glycerol dehydratase large subunit" evidence="1">
    <location>
        <begin position="2"/>
        <end position="552"/>
    </location>
</feature>